<evidence type="ECO:0000313" key="4">
    <source>
        <dbReference type="EMBL" id="GFQ86789.1"/>
    </source>
</evidence>
<keyword evidence="1" id="KW-0677">Repeat</keyword>
<evidence type="ECO:0000256" key="2">
    <source>
        <dbReference type="SAM" id="MobiDB-lite"/>
    </source>
</evidence>
<dbReference type="InterPro" id="IPR055088">
    <property type="entry name" value="Fibulin_C"/>
</dbReference>
<feature type="region of interest" description="Disordered" evidence="2">
    <location>
        <begin position="40"/>
        <end position="120"/>
    </location>
</feature>
<feature type="compositionally biased region" description="Basic and acidic residues" evidence="2">
    <location>
        <begin position="45"/>
        <end position="67"/>
    </location>
</feature>
<feature type="non-terminal residue" evidence="4">
    <location>
        <position position="1"/>
    </location>
</feature>
<reference evidence="4" key="1">
    <citation type="submission" date="2020-07" db="EMBL/GenBank/DDBJ databases">
        <title>Multicomponent nature underlies the extraordinary mechanical properties of spider dragline silk.</title>
        <authorList>
            <person name="Kono N."/>
            <person name="Nakamura H."/>
            <person name="Mori M."/>
            <person name="Yoshida Y."/>
            <person name="Ohtoshi R."/>
            <person name="Malay A.D."/>
            <person name="Moran D.A.P."/>
            <person name="Tomita M."/>
            <person name="Numata K."/>
            <person name="Arakawa K."/>
        </authorList>
    </citation>
    <scope>NUCLEOTIDE SEQUENCE</scope>
</reference>
<evidence type="ECO:0000259" key="3">
    <source>
        <dbReference type="Pfam" id="PF22914"/>
    </source>
</evidence>
<keyword evidence="5" id="KW-1185">Reference proteome</keyword>
<dbReference type="EMBL" id="BMAO01033069">
    <property type="protein sequence ID" value="GFQ86789.1"/>
    <property type="molecule type" value="Genomic_DNA"/>
</dbReference>
<dbReference type="OrthoDB" id="8299758at2759"/>
<name>A0A8X6FT73_TRICU</name>
<dbReference type="Proteomes" id="UP000887116">
    <property type="component" value="Unassembled WGS sequence"/>
</dbReference>
<proteinExistence type="predicted"/>
<evidence type="ECO:0000313" key="5">
    <source>
        <dbReference type="Proteomes" id="UP000887116"/>
    </source>
</evidence>
<protein>
    <recommendedName>
        <fullName evidence="3">Fibulin C-terminal Ig-like domain-containing protein</fullName>
    </recommendedName>
</protein>
<feature type="compositionally biased region" description="Basic and acidic residues" evidence="2">
    <location>
        <begin position="82"/>
        <end position="95"/>
    </location>
</feature>
<comment type="caution">
    <text evidence="4">The sequence shown here is derived from an EMBL/GenBank/DDBJ whole genome shotgun (WGS) entry which is preliminary data.</text>
</comment>
<organism evidence="4 5">
    <name type="scientific">Trichonephila clavata</name>
    <name type="common">Joro spider</name>
    <name type="synonym">Nephila clavata</name>
    <dbReference type="NCBI Taxonomy" id="2740835"/>
    <lineage>
        <taxon>Eukaryota</taxon>
        <taxon>Metazoa</taxon>
        <taxon>Ecdysozoa</taxon>
        <taxon>Arthropoda</taxon>
        <taxon>Chelicerata</taxon>
        <taxon>Arachnida</taxon>
        <taxon>Araneae</taxon>
        <taxon>Araneomorphae</taxon>
        <taxon>Entelegynae</taxon>
        <taxon>Araneoidea</taxon>
        <taxon>Nephilidae</taxon>
        <taxon>Trichonephila</taxon>
    </lineage>
</organism>
<evidence type="ECO:0000256" key="1">
    <source>
        <dbReference type="ARBA" id="ARBA00022737"/>
    </source>
</evidence>
<sequence>PLQAILQGLCTGQRGVPQGPPVLLVQLHHLRVQNATAPFRTAGPLHHEGTSLPEHHSSVLSGVERRQSTPGHASSHQGVLSPKEDQLQRGHDIPHQDYPGPPRNRTGSHHENLSQRPLRHQEVNSKDTIVCRKRCPQKDVDCILNETQTITFQTLALPTVPYLPQPLILTTMRAVAMSGNVRFGTDYRILEGNERQLFDILKGQGVGSLRLTRALHGPDELLLKVLMTIYLNPNSRLQFVSSTQHLAYIHVIVSEYDF</sequence>
<accession>A0A8X6FT73</accession>
<feature type="compositionally biased region" description="Basic and acidic residues" evidence="2">
    <location>
        <begin position="108"/>
        <end position="120"/>
    </location>
</feature>
<feature type="domain" description="Fibulin C-terminal Ig-like" evidence="3">
    <location>
        <begin position="148"/>
        <end position="255"/>
    </location>
</feature>
<dbReference type="AlphaFoldDB" id="A0A8X6FT73"/>
<dbReference type="Pfam" id="PF22914">
    <property type="entry name" value="Fibulin_C"/>
    <property type="match status" value="1"/>
</dbReference>
<feature type="compositionally biased region" description="Polar residues" evidence="2">
    <location>
        <begin position="68"/>
        <end position="78"/>
    </location>
</feature>
<gene>
    <name evidence="4" type="primary">AVEN_127683_1</name>
    <name evidence="4" type="ORF">TNCT_712521</name>
</gene>